<proteinExistence type="predicted"/>
<dbReference type="InterPro" id="IPR022627">
    <property type="entry name" value="DUF3502"/>
</dbReference>
<dbReference type="SUPFAM" id="SSF53850">
    <property type="entry name" value="Periplasmic binding protein-like II"/>
    <property type="match status" value="1"/>
</dbReference>
<dbReference type="PANTHER" id="PTHR43649:SF17">
    <property type="entry name" value="ABC TRANSPORTER SOLUTE BINDING PROTEIN-SUGAR TRANSPORT"/>
    <property type="match status" value="1"/>
</dbReference>
<dbReference type="Proteomes" id="UP000256977">
    <property type="component" value="Unassembled WGS sequence"/>
</dbReference>
<evidence type="ECO:0000313" key="5">
    <source>
        <dbReference type="Proteomes" id="UP000256977"/>
    </source>
</evidence>
<dbReference type="InterPro" id="IPR006059">
    <property type="entry name" value="SBP"/>
</dbReference>
<sequence>MTKITDWVSRGRLAALMLAIVLVVSACSSNSGGTNNGSQPSPGGTNTQDDEGAKQQAPASQGTVELIAYFPGDTPQDFDRVLGEVNKKLEADGIGAKLNISFIPWDDYGQVTQLRATAGEKFDMFLEAQWLHIEPMIADKAIIPLDEYVANSPNLLASIPELMWEQNKFHDRIYGIPLGTTQGNWRGFTIRKDLREKHGFPEITTVEQLEAFLYLMKEKEPALIPFGIDGRYANDLPAMFDPLNYSGEYHNYEHLGSQVSLDVKNNRVLSNFEIGFLQGAMERIFRYVNDGILDRNLLQEQNSVELFNNGQFAATIYEATGVEGLKYLPLMEKVEGAELEFILLEAEGVKPISRFEQWNFLSVPASSDHPEKVIEVMDWLSIQENHDLLEYGIEGVHWEAVGEDAYQVIKGTSYEFPGYVMTWRPDLVRMPSHMHPDDKKYFEMARHADTFQRAVSSGFTPDLTSLNTEIAQLNSVLTTLNQPLSVGLLDPKKYYSQLVEQVNAAGMDRIVEEIRQQYEAFTQK</sequence>
<evidence type="ECO:0000256" key="1">
    <source>
        <dbReference type="SAM" id="MobiDB-lite"/>
    </source>
</evidence>
<keyword evidence="2" id="KW-0732">Signal</keyword>
<dbReference type="EMBL" id="QRDZ01000004">
    <property type="protein sequence ID" value="RED85576.1"/>
    <property type="molecule type" value="Genomic_DNA"/>
</dbReference>
<feature type="domain" description="DUF3502" evidence="3">
    <location>
        <begin position="457"/>
        <end position="522"/>
    </location>
</feature>
<gene>
    <name evidence="4" type="ORF">DFP98_104281</name>
</gene>
<feature type="chain" id="PRO_5038830383" evidence="2">
    <location>
        <begin position="27"/>
        <end position="524"/>
    </location>
</feature>
<dbReference type="OrthoDB" id="4349943at2"/>
<dbReference type="AlphaFoldDB" id="A0A3D9KI69"/>
<keyword evidence="5" id="KW-1185">Reference proteome</keyword>
<evidence type="ECO:0000259" key="3">
    <source>
        <dbReference type="Pfam" id="PF12010"/>
    </source>
</evidence>
<name>A0A3D9KI69_9BACL</name>
<dbReference type="Pfam" id="PF01547">
    <property type="entry name" value="SBP_bac_1"/>
    <property type="match status" value="1"/>
</dbReference>
<organism evidence="4 5">
    <name type="scientific">Cohnella phaseoli</name>
    <dbReference type="NCBI Taxonomy" id="456490"/>
    <lineage>
        <taxon>Bacteria</taxon>
        <taxon>Bacillati</taxon>
        <taxon>Bacillota</taxon>
        <taxon>Bacilli</taxon>
        <taxon>Bacillales</taxon>
        <taxon>Paenibacillaceae</taxon>
        <taxon>Cohnella</taxon>
    </lineage>
</organism>
<feature type="region of interest" description="Disordered" evidence="1">
    <location>
        <begin position="30"/>
        <end position="58"/>
    </location>
</feature>
<feature type="signal peptide" evidence="2">
    <location>
        <begin position="1"/>
        <end position="26"/>
    </location>
</feature>
<dbReference type="RefSeq" id="WP_116059991.1">
    <property type="nucleotide sequence ID" value="NZ_QRDZ01000004.1"/>
</dbReference>
<dbReference type="PROSITE" id="PS51257">
    <property type="entry name" value="PROKAR_LIPOPROTEIN"/>
    <property type="match status" value="1"/>
</dbReference>
<evidence type="ECO:0000313" key="4">
    <source>
        <dbReference type="EMBL" id="RED85576.1"/>
    </source>
</evidence>
<accession>A0A3D9KI69</accession>
<dbReference type="Pfam" id="PF12010">
    <property type="entry name" value="DUF3502"/>
    <property type="match status" value="1"/>
</dbReference>
<evidence type="ECO:0000256" key="2">
    <source>
        <dbReference type="SAM" id="SignalP"/>
    </source>
</evidence>
<reference evidence="4 5" key="1">
    <citation type="submission" date="2018-07" db="EMBL/GenBank/DDBJ databases">
        <title>Genomic Encyclopedia of Type Strains, Phase III (KMG-III): the genomes of soil and plant-associated and newly described type strains.</title>
        <authorList>
            <person name="Whitman W."/>
        </authorList>
    </citation>
    <scope>NUCLEOTIDE SEQUENCE [LARGE SCALE GENOMIC DNA]</scope>
    <source>
        <strain evidence="4 5">CECT 7287</strain>
    </source>
</reference>
<dbReference type="InterPro" id="IPR050490">
    <property type="entry name" value="Bact_solute-bd_prot1"/>
</dbReference>
<feature type="compositionally biased region" description="Low complexity" evidence="1">
    <location>
        <begin position="30"/>
        <end position="44"/>
    </location>
</feature>
<dbReference type="PANTHER" id="PTHR43649">
    <property type="entry name" value="ARABINOSE-BINDING PROTEIN-RELATED"/>
    <property type="match status" value="1"/>
</dbReference>
<comment type="caution">
    <text evidence="4">The sequence shown here is derived from an EMBL/GenBank/DDBJ whole genome shotgun (WGS) entry which is preliminary data.</text>
</comment>
<protein>
    <submittedName>
        <fullName evidence="4">Putative aldouronate transport system substrate-binding protein</fullName>
    </submittedName>
</protein>
<dbReference type="Gene3D" id="3.40.190.10">
    <property type="entry name" value="Periplasmic binding protein-like II"/>
    <property type="match status" value="1"/>
</dbReference>